<protein>
    <submittedName>
        <fullName evidence="2">Uncharacterized protein</fullName>
    </submittedName>
</protein>
<evidence type="ECO:0000256" key="1">
    <source>
        <dbReference type="SAM" id="MobiDB-lite"/>
    </source>
</evidence>
<name>A0A9D4ECA1_DREPO</name>
<organism evidence="2 3">
    <name type="scientific">Dreissena polymorpha</name>
    <name type="common">Zebra mussel</name>
    <name type="synonym">Mytilus polymorpha</name>
    <dbReference type="NCBI Taxonomy" id="45954"/>
    <lineage>
        <taxon>Eukaryota</taxon>
        <taxon>Metazoa</taxon>
        <taxon>Spiralia</taxon>
        <taxon>Lophotrochozoa</taxon>
        <taxon>Mollusca</taxon>
        <taxon>Bivalvia</taxon>
        <taxon>Autobranchia</taxon>
        <taxon>Heteroconchia</taxon>
        <taxon>Euheterodonta</taxon>
        <taxon>Imparidentia</taxon>
        <taxon>Neoheterodontei</taxon>
        <taxon>Myida</taxon>
        <taxon>Dreissenoidea</taxon>
        <taxon>Dreissenidae</taxon>
        <taxon>Dreissena</taxon>
    </lineage>
</organism>
<evidence type="ECO:0000313" key="2">
    <source>
        <dbReference type="EMBL" id="KAH3776081.1"/>
    </source>
</evidence>
<keyword evidence="3" id="KW-1185">Reference proteome</keyword>
<comment type="caution">
    <text evidence="2">The sequence shown here is derived from an EMBL/GenBank/DDBJ whole genome shotgun (WGS) entry which is preliminary data.</text>
</comment>
<accession>A0A9D4ECA1</accession>
<evidence type="ECO:0000313" key="3">
    <source>
        <dbReference type="Proteomes" id="UP000828390"/>
    </source>
</evidence>
<reference evidence="2" key="2">
    <citation type="submission" date="2020-11" db="EMBL/GenBank/DDBJ databases">
        <authorList>
            <person name="McCartney M.A."/>
            <person name="Auch B."/>
            <person name="Kono T."/>
            <person name="Mallez S."/>
            <person name="Becker A."/>
            <person name="Gohl D.M."/>
            <person name="Silverstein K.A.T."/>
            <person name="Koren S."/>
            <person name="Bechman K.B."/>
            <person name="Herman A."/>
            <person name="Abrahante J.E."/>
            <person name="Garbe J."/>
        </authorList>
    </citation>
    <scope>NUCLEOTIDE SEQUENCE</scope>
    <source>
        <strain evidence="2">Duluth1</strain>
        <tissue evidence="2">Whole animal</tissue>
    </source>
</reference>
<dbReference type="AlphaFoldDB" id="A0A9D4ECA1"/>
<dbReference type="EMBL" id="JAIWYP010000009">
    <property type="protein sequence ID" value="KAH3776081.1"/>
    <property type="molecule type" value="Genomic_DNA"/>
</dbReference>
<sequence>MNRGKPGLNRRSIKLFNTSGMNRESPGRTGNDRRGTGNNRDGTGNNRDGTVALPGPIQTPAELRKRPGKCRALPERHRGSAGALPATTELCRVPAVLRYTGALSAFTGAQPGHYRRQPGLCRDAAGIHRGTTGDNRGSAAALPG</sequence>
<feature type="compositionally biased region" description="Low complexity" evidence="1">
    <location>
        <begin position="36"/>
        <end position="50"/>
    </location>
</feature>
<gene>
    <name evidence="2" type="ORF">DPMN_177494</name>
</gene>
<feature type="region of interest" description="Disordered" evidence="1">
    <location>
        <begin position="1"/>
        <end position="81"/>
    </location>
</feature>
<dbReference type="Proteomes" id="UP000828390">
    <property type="component" value="Unassembled WGS sequence"/>
</dbReference>
<reference evidence="2" key="1">
    <citation type="journal article" date="2019" name="bioRxiv">
        <title>The Genome of the Zebra Mussel, Dreissena polymorpha: A Resource for Invasive Species Research.</title>
        <authorList>
            <person name="McCartney M.A."/>
            <person name="Auch B."/>
            <person name="Kono T."/>
            <person name="Mallez S."/>
            <person name="Zhang Y."/>
            <person name="Obille A."/>
            <person name="Becker A."/>
            <person name="Abrahante J.E."/>
            <person name="Garbe J."/>
            <person name="Badalamenti J.P."/>
            <person name="Herman A."/>
            <person name="Mangelson H."/>
            <person name="Liachko I."/>
            <person name="Sullivan S."/>
            <person name="Sone E.D."/>
            <person name="Koren S."/>
            <person name="Silverstein K.A.T."/>
            <person name="Beckman K.B."/>
            <person name="Gohl D.M."/>
        </authorList>
    </citation>
    <scope>NUCLEOTIDE SEQUENCE</scope>
    <source>
        <strain evidence="2">Duluth1</strain>
        <tissue evidence="2">Whole animal</tissue>
    </source>
</reference>
<proteinExistence type="predicted"/>